<evidence type="ECO:0008006" key="4">
    <source>
        <dbReference type="Google" id="ProtNLM"/>
    </source>
</evidence>
<dbReference type="Proteomes" id="UP000746595">
    <property type="component" value="Unassembled WGS sequence"/>
</dbReference>
<feature type="region of interest" description="Disordered" evidence="1">
    <location>
        <begin position="30"/>
        <end position="61"/>
    </location>
</feature>
<evidence type="ECO:0000256" key="1">
    <source>
        <dbReference type="SAM" id="MobiDB-lite"/>
    </source>
</evidence>
<accession>A0ABX1G1K9</accession>
<reference evidence="2 3" key="1">
    <citation type="submission" date="2020-04" db="EMBL/GenBank/DDBJ databases">
        <title>Paeniglutamicibacter sp. ANT13_2, a novel actinomycete isolated from sediment in Antarctica.</title>
        <authorList>
            <person name="Sakdapetsiri C."/>
            <person name="Pinyakong O."/>
        </authorList>
    </citation>
    <scope>NUCLEOTIDE SEQUENCE [LARGE SCALE GENOMIC DNA]</scope>
    <source>
        <strain evidence="2 3">ANT13_2</strain>
    </source>
</reference>
<comment type="caution">
    <text evidence="2">The sequence shown here is derived from an EMBL/GenBank/DDBJ whole genome shotgun (WGS) entry which is preliminary data.</text>
</comment>
<keyword evidence="3" id="KW-1185">Reference proteome</keyword>
<gene>
    <name evidence="2" type="ORF">HED64_05205</name>
</gene>
<organism evidence="2 3">
    <name type="scientific">Paeniglutamicibacter terrestris</name>
    <dbReference type="NCBI Taxonomy" id="2723403"/>
    <lineage>
        <taxon>Bacteria</taxon>
        <taxon>Bacillati</taxon>
        <taxon>Actinomycetota</taxon>
        <taxon>Actinomycetes</taxon>
        <taxon>Micrococcales</taxon>
        <taxon>Micrococcaceae</taxon>
        <taxon>Paeniglutamicibacter</taxon>
    </lineage>
</organism>
<evidence type="ECO:0000313" key="3">
    <source>
        <dbReference type="Proteomes" id="UP000746595"/>
    </source>
</evidence>
<sequence>MWLNRRQAVWEGFFPGKPWIDGEMCGRDLSAFDLGDPDDPKDDPTDEESFVVDDDLGRDQSVDPALTEKIEGFTQEWFGMSSAEVRESGRQKEMMDASAAVLFPNVYADQDPHYVNTCLVMEETGMTVPRTLYLAGERCVFFPEKYLTQPETDAEPVPLYLAAKCSEIAMLLPEEDLWEPLPDATVPLLVGSSSWPPSLMVVYNGVRFFSPLRKVGMRECSPTT</sequence>
<dbReference type="RefSeq" id="WP_168150977.1">
    <property type="nucleotide sequence ID" value="NZ_JAAWVT010000001.1"/>
</dbReference>
<evidence type="ECO:0000313" key="2">
    <source>
        <dbReference type="EMBL" id="NKG20113.1"/>
    </source>
</evidence>
<protein>
    <recommendedName>
        <fullName evidence="4">DUF4238 domain-containing protein</fullName>
    </recommendedName>
</protein>
<proteinExistence type="predicted"/>
<feature type="compositionally biased region" description="Acidic residues" evidence="1">
    <location>
        <begin position="35"/>
        <end position="54"/>
    </location>
</feature>
<name>A0ABX1G1K9_9MICC</name>
<dbReference type="EMBL" id="JAAWVT010000001">
    <property type="protein sequence ID" value="NKG20113.1"/>
    <property type="molecule type" value="Genomic_DNA"/>
</dbReference>